<sequence>MSEEQPRRLSDKIAAAHEQACNQGKADVARSLLHALELELSAHGGAPEKRTIDEAIESAFTRQRLLDTT</sequence>
<name>A0A369TAH0_9PROT</name>
<keyword evidence="2" id="KW-1185">Reference proteome</keyword>
<accession>A0A369TAH0</accession>
<comment type="caution">
    <text evidence="1">The sequence shown here is derived from an EMBL/GenBank/DDBJ whole genome shotgun (WGS) entry which is preliminary data.</text>
</comment>
<protein>
    <submittedName>
        <fullName evidence="1">Uncharacterized protein</fullName>
    </submittedName>
</protein>
<dbReference type="Proteomes" id="UP000253941">
    <property type="component" value="Unassembled WGS sequence"/>
</dbReference>
<dbReference type="EMBL" id="QPMH01000011">
    <property type="protein sequence ID" value="RDD61494.1"/>
    <property type="molecule type" value="Genomic_DNA"/>
</dbReference>
<evidence type="ECO:0000313" key="2">
    <source>
        <dbReference type="Proteomes" id="UP000253941"/>
    </source>
</evidence>
<dbReference type="RefSeq" id="WP_114582526.1">
    <property type="nucleotide sequence ID" value="NZ_QPMH01000011.1"/>
</dbReference>
<proteinExistence type="predicted"/>
<dbReference type="AlphaFoldDB" id="A0A369TAH0"/>
<gene>
    <name evidence="1" type="ORF">DRB17_12385</name>
</gene>
<organism evidence="1 2">
    <name type="scientific">Ferruginivarius sediminum</name>
    <dbReference type="NCBI Taxonomy" id="2661937"/>
    <lineage>
        <taxon>Bacteria</taxon>
        <taxon>Pseudomonadati</taxon>
        <taxon>Pseudomonadota</taxon>
        <taxon>Alphaproteobacteria</taxon>
        <taxon>Rhodospirillales</taxon>
        <taxon>Rhodospirillaceae</taxon>
        <taxon>Ferruginivarius</taxon>
    </lineage>
</organism>
<evidence type="ECO:0000313" key="1">
    <source>
        <dbReference type="EMBL" id="RDD61494.1"/>
    </source>
</evidence>
<reference evidence="1 2" key="1">
    <citation type="submission" date="2018-07" db="EMBL/GenBank/DDBJ databases">
        <title>Venubactetium sediminum gen. nov., sp. nov., isolated from a marine solar saltern.</title>
        <authorList>
            <person name="Wang S."/>
        </authorList>
    </citation>
    <scope>NUCLEOTIDE SEQUENCE [LARGE SCALE GENOMIC DNA]</scope>
    <source>
        <strain evidence="1 2">WD2A32</strain>
    </source>
</reference>